<feature type="transmembrane region" description="Helical" evidence="2">
    <location>
        <begin position="52"/>
        <end position="72"/>
    </location>
</feature>
<dbReference type="PANTHER" id="PTHR43318">
    <property type="entry name" value="UDP-N-ACETYLGLUCOSAMINE 4,6-DEHYDRATASE"/>
    <property type="match status" value="1"/>
</dbReference>
<accession>A0A4S3KQV3</accession>
<keyword evidence="2" id="KW-0472">Membrane</keyword>
<dbReference type="InterPro" id="IPR051203">
    <property type="entry name" value="Polysaccharide_Synthase-Rel"/>
</dbReference>
<dbReference type="PANTHER" id="PTHR43318:SF1">
    <property type="entry name" value="POLYSACCHARIDE BIOSYNTHESIS PROTEIN EPSC-RELATED"/>
    <property type="match status" value="1"/>
</dbReference>
<keyword evidence="2" id="KW-1133">Transmembrane helix</keyword>
<keyword evidence="5" id="KW-1185">Reference proteome</keyword>
<evidence type="ECO:0000313" key="5">
    <source>
        <dbReference type="Proteomes" id="UP000307749"/>
    </source>
</evidence>
<dbReference type="AlphaFoldDB" id="A0A4S3KQV3"/>
<dbReference type="InterPro" id="IPR003869">
    <property type="entry name" value="Polysac_CapD-like"/>
</dbReference>
<comment type="caution">
    <text evidence="4">The sequence shown here is derived from an EMBL/GenBank/DDBJ whole genome shotgun (WGS) entry which is preliminary data.</text>
</comment>
<dbReference type="Proteomes" id="UP000307749">
    <property type="component" value="Unassembled WGS sequence"/>
</dbReference>
<dbReference type="CDD" id="cd05237">
    <property type="entry name" value="UDP_invert_4-6DH_SDR_e"/>
    <property type="match status" value="1"/>
</dbReference>
<name>A0A4S3KQV3_9GAMM</name>
<dbReference type="Pfam" id="PF02719">
    <property type="entry name" value="Polysacc_synt_2"/>
    <property type="match status" value="1"/>
</dbReference>
<dbReference type="SUPFAM" id="SSF51735">
    <property type="entry name" value="NAD(P)-binding Rossmann-fold domains"/>
    <property type="match status" value="2"/>
</dbReference>
<dbReference type="Pfam" id="PF13727">
    <property type="entry name" value="CoA_binding_3"/>
    <property type="match status" value="1"/>
</dbReference>
<protein>
    <submittedName>
        <fullName evidence="4">Polysaccharide biosynthesis protein</fullName>
    </submittedName>
</protein>
<evidence type="ECO:0000313" key="4">
    <source>
        <dbReference type="EMBL" id="THD10514.1"/>
    </source>
</evidence>
<dbReference type="STRING" id="993689.GCA_002077135_02123"/>
<organism evidence="4 5">
    <name type="scientific">Metallibacterium scheffleri</name>
    <dbReference type="NCBI Taxonomy" id="993689"/>
    <lineage>
        <taxon>Bacteria</taxon>
        <taxon>Pseudomonadati</taxon>
        <taxon>Pseudomonadota</taxon>
        <taxon>Gammaproteobacteria</taxon>
        <taxon>Lysobacterales</taxon>
        <taxon>Rhodanobacteraceae</taxon>
        <taxon>Metallibacterium</taxon>
    </lineage>
</organism>
<feature type="transmembrane region" description="Helical" evidence="2">
    <location>
        <begin position="84"/>
        <end position="102"/>
    </location>
</feature>
<dbReference type="EMBL" id="MWQO01000025">
    <property type="protein sequence ID" value="THD10514.1"/>
    <property type="molecule type" value="Genomic_DNA"/>
</dbReference>
<dbReference type="RefSeq" id="WP_081127485.1">
    <property type="nucleotide sequence ID" value="NZ_DAHXOC010000003.1"/>
</dbReference>
<dbReference type="OrthoDB" id="9803111at2"/>
<comment type="similarity">
    <text evidence="1">Belongs to the polysaccharide synthase family.</text>
</comment>
<evidence type="ECO:0000256" key="1">
    <source>
        <dbReference type="ARBA" id="ARBA00007430"/>
    </source>
</evidence>
<feature type="transmembrane region" description="Helical" evidence="2">
    <location>
        <begin position="114"/>
        <end position="131"/>
    </location>
</feature>
<sequence>MRLSELRLGLLHPRSAVVLHDLGMVALAWWLAMVLRYHLAQAGGMQLSLEEFAVVLAVQGTIFAWTGLYRGLWRFASMPDLWNIARAVAVGAVLVGVALFLLDRLAGVPRSVLFLYPLILALLLGAPRLLYRYWKDSRLELFGQRTQQRVLVIGAGRSGDALVRDLRRDAAYRVVGFIDDAPQLRGARVQGVPVLGSVAELVELARASSAEMLLIAVPSASVAQMRVIVSACERTGLPFRTLPRFEDVVSGRAQRNELKPVAIEDLLGRDAVSLDWERVRAGFAGRHVLISGGGGSIGSELCRQVARLGVASLTLLDSCEFNLYRIARELNAAYPDLLLRPLLGDCGDPAAARHALRVSHAHVVLHAAAYKHVPLLQEQLRQAFRNNVLATRTLAAAAGAAGVDTFVLVSTDKAVNPSSVMGASKRIAEMACQAEAQRAPGCHYVTVRFGNVLDSAGSVVPLFREQIARGGPVTVTHPEVTRYFMTIPEACQLILQAAVQGRSGDIFALDMGEPVRIHDLATQMIRLSGKQPGRDIAIVYTGLRPGEKLFEELFHPQENYAPTTHAKLYLAEPRQVSTDLLDAQLARAGEAVISFDEPALQRVLQALMPSLDWVHNAQPGTVVPFLRGDSGDSA</sequence>
<keyword evidence="2" id="KW-0812">Transmembrane</keyword>
<feature type="domain" description="Polysaccharide biosynthesis protein CapD-like" evidence="3">
    <location>
        <begin position="288"/>
        <end position="572"/>
    </location>
</feature>
<dbReference type="InterPro" id="IPR036291">
    <property type="entry name" value="NAD(P)-bd_dom_sf"/>
</dbReference>
<reference evidence="4 5" key="1">
    <citation type="submission" date="2017-02" db="EMBL/GenBank/DDBJ databases">
        <title>Whole genome sequencing of Metallibacterium scheffleri DSM 24874 (T).</title>
        <authorList>
            <person name="Kumar S."/>
            <person name="Patil P."/>
            <person name="Patil P.B."/>
        </authorList>
    </citation>
    <scope>NUCLEOTIDE SEQUENCE [LARGE SCALE GENOMIC DNA]</scope>
    <source>
        <strain evidence="4 5">DSM 24874</strain>
    </source>
</reference>
<dbReference type="Gene3D" id="3.40.50.720">
    <property type="entry name" value="NAD(P)-binding Rossmann-like Domain"/>
    <property type="match status" value="2"/>
</dbReference>
<feature type="transmembrane region" description="Helical" evidence="2">
    <location>
        <begin position="21"/>
        <end position="40"/>
    </location>
</feature>
<proteinExistence type="inferred from homology"/>
<gene>
    <name evidence="4" type="ORF">B1806_07960</name>
</gene>
<evidence type="ECO:0000259" key="3">
    <source>
        <dbReference type="Pfam" id="PF02719"/>
    </source>
</evidence>
<evidence type="ECO:0000256" key="2">
    <source>
        <dbReference type="SAM" id="Phobius"/>
    </source>
</evidence>